<accession>A0A0S4JFY3</accession>
<reference evidence="3" key="1">
    <citation type="submission" date="2015-09" db="EMBL/GenBank/DDBJ databases">
        <authorList>
            <consortium name="Pathogen Informatics"/>
        </authorList>
    </citation>
    <scope>NUCLEOTIDE SEQUENCE [LARGE SCALE GENOMIC DNA]</scope>
    <source>
        <strain evidence="3">Lake Konstanz</strain>
    </source>
</reference>
<evidence type="ECO:0000313" key="2">
    <source>
        <dbReference type="EMBL" id="CUG88102.1"/>
    </source>
</evidence>
<dbReference type="Proteomes" id="UP000051952">
    <property type="component" value="Unassembled WGS sequence"/>
</dbReference>
<feature type="region of interest" description="Disordered" evidence="1">
    <location>
        <begin position="216"/>
        <end position="237"/>
    </location>
</feature>
<sequence length="237" mass="27205">MRSEMSFVIRISCCLRNIRRRATANALSTRNSSAIYFSFLNSFKRLLAYVLIDLQYVPLPLHARNFTTRCGIGMMDVRALRAPQYLTLGASYANRSVATTILFIFRNFHDKWCLMEWVHGAVELRSVLRFRLDECHGGHECVRDGSVNQVTEVLHSAYIVKTIRFEGAFHMQCYHCVEPSSYRLCLHCVKDEMHAHSHHGGGCVRDEKMSVKQARERGGHAFQMIKPPSTATQQQHL</sequence>
<organism evidence="2 3">
    <name type="scientific">Bodo saltans</name>
    <name type="common">Flagellated protozoan</name>
    <dbReference type="NCBI Taxonomy" id="75058"/>
    <lineage>
        <taxon>Eukaryota</taxon>
        <taxon>Discoba</taxon>
        <taxon>Euglenozoa</taxon>
        <taxon>Kinetoplastea</taxon>
        <taxon>Metakinetoplastina</taxon>
        <taxon>Eubodonida</taxon>
        <taxon>Bodonidae</taxon>
        <taxon>Bodo</taxon>
    </lineage>
</organism>
<proteinExistence type="predicted"/>
<keyword evidence="3" id="KW-1185">Reference proteome</keyword>
<name>A0A0S4JFY3_BODSA</name>
<evidence type="ECO:0000313" key="3">
    <source>
        <dbReference type="Proteomes" id="UP000051952"/>
    </source>
</evidence>
<evidence type="ECO:0000256" key="1">
    <source>
        <dbReference type="SAM" id="MobiDB-lite"/>
    </source>
</evidence>
<dbReference type="EMBL" id="CYKH01001616">
    <property type="protein sequence ID" value="CUG88102.1"/>
    <property type="molecule type" value="Genomic_DNA"/>
</dbReference>
<protein>
    <submittedName>
        <fullName evidence="2">Uncharacterized protein</fullName>
    </submittedName>
</protein>
<dbReference type="VEuPathDB" id="TriTrypDB:BSAL_13705"/>
<dbReference type="AlphaFoldDB" id="A0A0S4JFY3"/>
<gene>
    <name evidence="2" type="ORF">BSAL_13705</name>
</gene>